<dbReference type="EMBL" id="QVEP01000003">
    <property type="protein sequence ID" value="RGB81896.1"/>
    <property type="molecule type" value="Genomic_DNA"/>
</dbReference>
<reference evidence="1 2" key="1">
    <citation type="submission" date="2018-08" db="EMBL/GenBank/DDBJ databases">
        <title>A genome reference for cultivated species of the human gut microbiota.</title>
        <authorList>
            <person name="Zou Y."/>
            <person name="Xue W."/>
            <person name="Luo G."/>
        </authorList>
    </citation>
    <scope>NUCLEOTIDE SEQUENCE [LARGE SCALE GENOMIC DNA]</scope>
    <source>
        <strain evidence="1 2">AF45-17</strain>
    </source>
</reference>
<dbReference type="AlphaFoldDB" id="A0A3E2TSJ4"/>
<dbReference type="InterPro" id="IPR022476">
    <property type="entry name" value="Spore_YabP/YqfC"/>
</dbReference>
<evidence type="ECO:0000313" key="2">
    <source>
        <dbReference type="Proteomes" id="UP000260773"/>
    </source>
</evidence>
<evidence type="ECO:0000313" key="1">
    <source>
        <dbReference type="EMBL" id="RGB81896.1"/>
    </source>
</evidence>
<dbReference type="Gene3D" id="2.60.40.2000">
    <property type="match status" value="1"/>
</dbReference>
<gene>
    <name evidence="1" type="ORF">DW070_01615</name>
</gene>
<name>A0A3E2TSJ4_9FIRM</name>
<accession>A0A3E2TSJ4</accession>
<comment type="caution">
    <text evidence="1">The sequence shown here is derived from an EMBL/GenBank/DDBJ whole genome shotgun (WGS) entry which is preliminary data.</text>
</comment>
<protein>
    <recommendedName>
        <fullName evidence="3">Sporulation protein</fullName>
    </recommendedName>
</protein>
<organism evidence="1 2">
    <name type="scientific">Coprococcus catus</name>
    <dbReference type="NCBI Taxonomy" id="116085"/>
    <lineage>
        <taxon>Bacteria</taxon>
        <taxon>Bacillati</taxon>
        <taxon>Bacillota</taxon>
        <taxon>Clostridia</taxon>
        <taxon>Lachnospirales</taxon>
        <taxon>Lachnospiraceae</taxon>
        <taxon>Coprococcus</taxon>
    </lineage>
</organism>
<evidence type="ECO:0008006" key="3">
    <source>
        <dbReference type="Google" id="ProtNLM"/>
    </source>
</evidence>
<dbReference type="Pfam" id="PF07873">
    <property type="entry name" value="YabP"/>
    <property type="match status" value="1"/>
</dbReference>
<dbReference type="Proteomes" id="UP000260773">
    <property type="component" value="Unassembled WGS sequence"/>
</dbReference>
<proteinExistence type="predicted"/>
<sequence length="116" mass="13658">MWRRQILKQHKKFVQNQVQTHFSQKEKKKYPFLKIALATFLQVPDETLAALPVFYGVGRHRLRVENYSSVQSYQEEKIVLLCPKIVVTIVGKKLQITCINEDEVVIEGVIRKIEYQ</sequence>
<dbReference type="InterPro" id="IPR038705">
    <property type="entry name" value="YabP_sf"/>
</dbReference>